<feature type="domain" description="Histidine kinase" evidence="15">
    <location>
        <begin position="259"/>
        <end position="475"/>
    </location>
</feature>
<sequence length="475" mass="54334">MRKGIFSKMIATYTGIIAISFVVTSAVLSFWFQNFYFSQKRSQITTEAKYVQAVAFQYIEGNMSVARVNETLKEVVAYINTDIGADIVVMDMYGYVYAVSNPKYDYLVGTQVNTKDLNEIAKNQEAIEKTVDYSEIFKKPVRLYEIPMIFNKSFEGVIMIATPASEVKHSVNRVYQIIWFSAIIAIIAACIIIYYFSQKIIISPLKNINDVARKIAKGEVEKRVNIESNDEIGELGESFNFMANAIEKSEKNRREFISNVSHEIRSPITSIKGFIGGMLDGVIPKEKERYYLSLTYDEINRLTRLVNDLLDLSSIEAGHLKLNLTKIDINEIIRFTVLKFETKIKEKKLNVDVCFNNDKVYVIADKDRISQVVTNLIDNAVKYVYAEGEIKISTKERYNKAYITIYNNGPQIPEEDFNHIWDRFYKSDKARTTKMSTGLGLPIVRSILTEHGQDINVINKKEGGVEFTFTLKLAK</sequence>
<feature type="transmembrane region" description="Helical" evidence="14">
    <location>
        <begin position="12"/>
        <end position="32"/>
    </location>
</feature>
<keyword evidence="12" id="KW-0902">Two-component regulatory system</keyword>
<dbReference type="CDD" id="cd00082">
    <property type="entry name" value="HisKA"/>
    <property type="match status" value="1"/>
</dbReference>
<feature type="domain" description="HAMP" evidence="16">
    <location>
        <begin position="199"/>
        <end position="251"/>
    </location>
</feature>
<evidence type="ECO:0000259" key="16">
    <source>
        <dbReference type="PROSITE" id="PS50885"/>
    </source>
</evidence>
<dbReference type="SMART" id="SM00304">
    <property type="entry name" value="HAMP"/>
    <property type="match status" value="1"/>
</dbReference>
<dbReference type="GO" id="GO:0005886">
    <property type="term" value="C:plasma membrane"/>
    <property type="evidence" value="ECO:0007669"/>
    <property type="project" value="UniProtKB-SubCell"/>
</dbReference>
<dbReference type="InterPro" id="IPR003594">
    <property type="entry name" value="HATPase_dom"/>
</dbReference>
<evidence type="ECO:0000256" key="4">
    <source>
        <dbReference type="ARBA" id="ARBA00022475"/>
    </source>
</evidence>
<keyword evidence="9 17" id="KW-0418">Kinase</keyword>
<evidence type="ECO:0000256" key="1">
    <source>
        <dbReference type="ARBA" id="ARBA00000085"/>
    </source>
</evidence>
<keyword evidence="11 14" id="KW-1133">Transmembrane helix</keyword>
<dbReference type="Proteomes" id="UP000000814">
    <property type="component" value="Chromosome"/>
</dbReference>
<keyword evidence="4" id="KW-1003">Cell membrane</keyword>
<dbReference type="GeneID" id="44999715"/>
<comment type="catalytic activity">
    <reaction evidence="1">
        <text>ATP + protein L-histidine = ADP + protein N-phospho-L-histidine.</text>
        <dbReference type="EC" id="2.7.13.3"/>
    </reaction>
</comment>
<dbReference type="CDD" id="cd00075">
    <property type="entry name" value="HATPase"/>
    <property type="match status" value="1"/>
</dbReference>
<evidence type="ECO:0000256" key="13">
    <source>
        <dbReference type="ARBA" id="ARBA00023136"/>
    </source>
</evidence>
<dbReference type="PIR" id="H97295">
    <property type="entry name" value="H97295"/>
</dbReference>
<reference evidence="17 18" key="1">
    <citation type="journal article" date="2001" name="J. Bacteriol.">
        <title>Genome sequence and comparative analysis of the solvent-producing bacterium Clostridium acetobutylicum.</title>
        <authorList>
            <person name="Nolling J."/>
            <person name="Breton G."/>
            <person name="Omelchenko M.V."/>
            <person name="Makarova K.S."/>
            <person name="Zeng Q."/>
            <person name="Gibson R."/>
            <person name="Lee H.M."/>
            <person name="Dubois J."/>
            <person name="Qiu D."/>
            <person name="Hitti J."/>
            <person name="Wolf Y.I."/>
            <person name="Tatusov R.L."/>
            <person name="Sabathe F."/>
            <person name="Doucette-Stamm L."/>
            <person name="Soucaille P."/>
            <person name="Daly M.J."/>
            <person name="Bennett G.N."/>
            <person name="Koonin E.V."/>
            <person name="Smith D.R."/>
        </authorList>
    </citation>
    <scope>NUCLEOTIDE SEQUENCE [LARGE SCALE GENOMIC DNA]</scope>
    <source>
        <strain evidence="18">ATCC 824 / DSM 792 / JCM 1419 / LMG 5710 / VKM B-1787</strain>
    </source>
</reference>
<evidence type="ECO:0000256" key="8">
    <source>
        <dbReference type="ARBA" id="ARBA00022741"/>
    </source>
</evidence>
<feature type="transmembrane region" description="Helical" evidence="14">
    <location>
        <begin position="177"/>
        <end position="196"/>
    </location>
</feature>
<evidence type="ECO:0000256" key="12">
    <source>
        <dbReference type="ARBA" id="ARBA00023012"/>
    </source>
</evidence>
<dbReference type="eggNOG" id="COG5002">
    <property type="taxonomic scope" value="Bacteria"/>
</dbReference>
<organism evidence="17 18">
    <name type="scientific">Clostridium acetobutylicum (strain ATCC 824 / DSM 792 / JCM 1419 / IAM 19013 / LMG 5710 / NBRC 13948 / NRRL B-527 / VKM B-1787 / 2291 / W)</name>
    <dbReference type="NCBI Taxonomy" id="272562"/>
    <lineage>
        <taxon>Bacteria</taxon>
        <taxon>Bacillati</taxon>
        <taxon>Bacillota</taxon>
        <taxon>Clostridia</taxon>
        <taxon>Eubacteriales</taxon>
        <taxon>Clostridiaceae</taxon>
        <taxon>Clostridium</taxon>
    </lineage>
</organism>
<dbReference type="GO" id="GO:0000155">
    <property type="term" value="F:phosphorelay sensor kinase activity"/>
    <property type="evidence" value="ECO:0007669"/>
    <property type="project" value="InterPro"/>
</dbReference>
<evidence type="ECO:0000256" key="7">
    <source>
        <dbReference type="ARBA" id="ARBA00022692"/>
    </source>
</evidence>
<dbReference type="Pfam" id="PF00672">
    <property type="entry name" value="HAMP"/>
    <property type="match status" value="1"/>
</dbReference>
<evidence type="ECO:0000256" key="14">
    <source>
        <dbReference type="SAM" id="Phobius"/>
    </source>
</evidence>
<dbReference type="eggNOG" id="COG2770">
    <property type="taxonomic scope" value="Bacteria"/>
</dbReference>
<evidence type="ECO:0000313" key="18">
    <source>
        <dbReference type="Proteomes" id="UP000000814"/>
    </source>
</evidence>
<dbReference type="Gene3D" id="1.10.287.130">
    <property type="match status" value="1"/>
</dbReference>
<comment type="subcellular location">
    <subcellularLocation>
        <location evidence="2">Cell membrane</location>
        <topology evidence="2">Multi-pass membrane protein</topology>
    </subcellularLocation>
</comment>
<dbReference type="PATRIC" id="fig|272562.8.peg.3398"/>
<dbReference type="KEGG" id="cac:CA_C3219"/>
<dbReference type="FunFam" id="1.10.287.130:FF:000001">
    <property type="entry name" value="Two-component sensor histidine kinase"/>
    <property type="match status" value="1"/>
</dbReference>
<dbReference type="InterPro" id="IPR004358">
    <property type="entry name" value="Sig_transdc_His_kin-like_C"/>
</dbReference>
<keyword evidence="13 14" id="KW-0472">Membrane</keyword>
<dbReference type="InterPro" id="IPR036890">
    <property type="entry name" value="HATPase_C_sf"/>
</dbReference>
<dbReference type="Pfam" id="PF02518">
    <property type="entry name" value="HATPase_c"/>
    <property type="match status" value="1"/>
</dbReference>
<dbReference type="STRING" id="272562.CA_C3219"/>
<dbReference type="EMBL" id="AE001437">
    <property type="protein sequence ID" value="AAK81155.1"/>
    <property type="molecule type" value="Genomic_DNA"/>
</dbReference>
<dbReference type="PROSITE" id="PS50885">
    <property type="entry name" value="HAMP"/>
    <property type="match status" value="1"/>
</dbReference>
<proteinExistence type="predicted"/>
<evidence type="ECO:0000256" key="5">
    <source>
        <dbReference type="ARBA" id="ARBA00022553"/>
    </source>
</evidence>
<keyword evidence="18" id="KW-1185">Reference proteome</keyword>
<protein>
    <recommendedName>
        <fullName evidence="3">histidine kinase</fullName>
        <ecNumber evidence="3">2.7.13.3</ecNumber>
    </recommendedName>
</protein>
<dbReference type="PROSITE" id="PS50109">
    <property type="entry name" value="HIS_KIN"/>
    <property type="match status" value="1"/>
</dbReference>
<keyword evidence="10" id="KW-0067">ATP-binding</keyword>
<accession>Q97E95</accession>
<evidence type="ECO:0000256" key="3">
    <source>
        <dbReference type="ARBA" id="ARBA00012438"/>
    </source>
</evidence>
<evidence type="ECO:0000259" key="15">
    <source>
        <dbReference type="PROSITE" id="PS50109"/>
    </source>
</evidence>
<dbReference type="SMART" id="SM00388">
    <property type="entry name" value="HisKA"/>
    <property type="match status" value="1"/>
</dbReference>
<dbReference type="RefSeq" id="WP_010966495.1">
    <property type="nucleotide sequence ID" value="NC_003030.1"/>
</dbReference>
<keyword evidence="8" id="KW-0547">Nucleotide-binding</keyword>
<dbReference type="OrthoDB" id="9813151at2"/>
<dbReference type="PANTHER" id="PTHR45528:SF1">
    <property type="entry name" value="SENSOR HISTIDINE KINASE CPXA"/>
    <property type="match status" value="1"/>
</dbReference>
<dbReference type="PRINTS" id="PR00344">
    <property type="entry name" value="BCTRLSENSOR"/>
</dbReference>
<evidence type="ECO:0000256" key="10">
    <source>
        <dbReference type="ARBA" id="ARBA00022840"/>
    </source>
</evidence>
<name>Q97E95_CLOAB</name>
<dbReference type="EC" id="2.7.13.3" evidence="3"/>
<dbReference type="Gene3D" id="6.10.340.10">
    <property type="match status" value="1"/>
</dbReference>
<evidence type="ECO:0000256" key="6">
    <source>
        <dbReference type="ARBA" id="ARBA00022679"/>
    </source>
</evidence>
<dbReference type="PANTHER" id="PTHR45528">
    <property type="entry name" value="SENSOR HISTIDINE KINASE CPXA"/>
    <property type="match status" value="1"/>
</dbReference>
<keyword evidence="7 14" id="KW-0812">Transmembrane</keyword>
<gene>
    <name evidence="17" type="ordered locus">CA_C3219</name>
</gene>
<dbReference type="AlphaFoldDB" id="Q97E95"/>
<dbReference type="InterPro" id="IPR050398">
    <property type="entry name" value="HssS/ArlS-like"/>
</dbReference>
<dbReference type="FunFam" id="3.30.565.10:FF:000006">
    <property type="entry name" value="Sensor histidine kinase WalK"/>
    <property type="match status" value="1"/>
</dbReference>
<evidence type="ECO:0000256" key="11">
    <source>
        <dbReference type="ARBA" id="ARBA00022989"/>
    </source>
</evidence>
<dbReference type="InterPro" id="IPR005467">
    <property type="entry name" value="His_kinase_dom"/>
</dbReference>
<keyword evidence="6" id="KW-0808">Transferase</keyword>
<dbReference type="SUPFAM" id="SSF55874">
    <property type="entry name" value="ATPase domain of HSP90 chaperone/DNA topoisomerase II/histidine kinase"/>
    <property type="match status" value="1"/>
</dbReference>
<evidence type="ECO:0000313" key="17">
    <source>
        <dbReference type="EMBL" id="AAK81155.1"/>
    </source>
</evidence>
<dbReference type="InterPro" id="IPR003660">
    <property type="entry name" value="HAMP_dom"/>
</dbReference>
<evidence type="ECO:0000256" key="2">
    <source>
        <dbReference type="ARBA" id="ARBA00004651"/>
    </source>
</evidence>
<keyword evidence="5" id="KW-0597">Phosphoprotein</keyword>
<dbReference type="InterPro" id="IPR036097">
    <property type="entry name" value="HisK_dim/P_sf"/>
</dbReference>
<evidence type="ECO:0000256" key="9">
    <source>
        <dbReference type="ARBA" id="ARBA00022777"/>
    </source>
</evidence>
<dbReference type="SUPFAM" id="SSF158472">
    <property type="entry name" value="HAMP domain-like"/>
    <property type="match status" value="1"/>
</dbReference>
<dbReference type="Gene3D" id="3.30.565.10">
    <property type="entry name" value="Histidine kinase-like ATPase, C-terminal domain"/>
    <property type="match status" value="1"/>
</dbReference>
<dbReference type="CDD" id="cd06225">
    <property type="entry name" value="HAMP"/>
    <property type="match status" value="1"/>
</dbReference>
<dbReference type="SUPFAM" id="SSF47384">
    <property type="entry name" value="Homodimeric domain of signal transducing histidine kinase"/>
    <property type="match status" value="1"/>
</dbReference>
<dbReference type="SMART" id="SM00387">
    <property type="entry name" value="HATPase_c"/>
    <property type="match status" value="1"/>
</dbReference>
<dbReference type="Pfam" id="PF00512">
    <property type="entry name" value="HisKA"/>
    <property type="match status" value="1"/>
</dbReference>
<dbReference type="HOGENOM" id="CLU_000445_89_6_9"/>
<dbReference type="InterPro" id="IPR003661">
    <property type="entry name" value="HisK_dim/P_dom"/>
</dbReference>
<dbReference type="GO" id="GO:0005524">
    <property type="term" value="F:ATP binding"/>
    <property type="evidence" value="ECO:0007669"/>
    <property type="project" value="UniProtKB-KW"/>
</dbReference>